<dbReference type="OrthoDB" id="2378493at2759"/>
<keyword evidence="2" id="KW-1185">Reference proteome</keyword>
<evidence type="ECO:0008006" key="3">
    <source>
        <dbReference type="Google" id="ProtNLM"/>
    </source>
</evidence>
<dbReference type="InterPro" id="IPR032675">
    <property type="entry name" value="LRR_dom_sf"/>
</dbReference>
<protein>
    <recommendedName>
        <fullName evidence="3">F-box domain-containing protein</fullName>
    </recommendedName>
</protein>
<gene>
    <name evidence="1" type="ORF">F8M41_021719</name>
</gene>
<proteinExistence type="predicted"/>
<accession>A0A8H4AGA1</accession>
<comment type="caution">
    <text evidence="1">The sequence shown here is derived from an EMBL/GenBank/DDBJ whole genome shotgun (WGS) entry which is preliminary data.</text>
</comment>
<evidence type="ECO:0000313" key="1">
    <source>
        <dbReference type="EMBL" id="KAF0492467.1"/>
    </source>
</evidence>
<dbReference type="Proteomes" id="UP000439903">
    <property type="component" value="Unassembled WGS sequence"/>
</dbReference>
<reference evidence="1 2" key="1">
    <citation type="journal article" date="2019" name="Environ. Microbiol.">
        <title>At the nexus of three kingdoms: the genome of the mycorrhizal fungus Gigaspora margarita provides insights into plant, endobacterial and fungal interactions.</title>
        <authorList>
            <person name="Venice F."/>
            <person name="Ghignone S."/>
            <person name="Salvioli di Fossalunga A."/>
            <person name="Amselem J."/>
            <person name="Novero M."/>
            <person name="Xianan X."/>
            <person name="Sedzielewska Toro K."/>
            <person name="Morin E."/>
            <person name="Lipzen A."/>
            <person name="Grigoriev I.V."/>
            <person name="Henrissat B."/>
            <person name="Martin F.M."/>
            <person name="Bonfante P."/>
        </authorList>
    </citation>
    <scope>NUCLEOTIDE SEQUENCE [LARGE SCALE GENOMIC DNA]</scope>
    <source>
        <strain evidence="1 2">BEG34</strain>
    </source>
</reference>
<dbReference type="Gene3D" id="3.80.10.10">
    <property type="entry name" value="Ribonuclease Inhibitor"/>
    <property type="match status" value="1"/>
</dbReference>
<dbReference type="EMBL" id="WTPW01000646">
    <property type="protein sequence ID" value="KAF0492467.1"/>
    <property type="molecule type" value="Genomic_DNA"/>
</dbReference>
<dbReference type="AlphaFoldDB" id="A0A8H4AGA1"/>
<evidence type="ECO:0000313" key="2">
    <source>
        <dbReference type="Proteomes" id="UP000439903"/>
    </source>
</evidence>
<sequence>MTATATVTAATLPQICLRKIFNSYNNLDYNISFKRSLVLINRYWCETLTPELWGDPFENCETGEGYELLIDTYLKCLPPIVLKNLGLVTDSSSIAFDYPSYLRHLDPNVIFSGVKIWVEQTIRPDIDFFEKERRIMAIYCALLGNFMMRAKAIQKVTLYETQFVNFFNFSGAEKCLSTIQTFHCNVNDDGAIELSNLLQSALMVTKKVQKLKICLINIDICIDSIVRNMAYFIKSQQNLKAISIESFEKDFRKLWKPISLHFNTLNDIRLVSIKFNERRPFQLQELALIPNLEVIKIYNCENLEFSSYQKIIPIAFKKVYRFKVENCRKFPTSFIRNVLSRSNKTMREVGFRGLDTNVEILELCIKYCTKITRIDTTIKRNQLSKLIELLQVCKDLREIYIDDMIYIDEYTALIGNKRNFSSEDGNEILNRLGKVLPKKVQSFIFNLDWWFTPQSLESFLSSCAFKELRTLSFPLYKSFSFKHLEVVLKYCSGTLKNLHLNTNKHIPDRDLEKARDNIEYVIFDGGEFIDDDYKYYEGSDDESFDDGFDSHYDQKIGDIYDDFEYEDYSDSDESESDDYDD</sequence>
<organism evidence="1 2">
    <name type="scientific">Gigaspora margarita</name>
    <dbReference type="NCBI Taxonomy" id="4874"/>
    <lineage>
        <taxon>Eukaryota</taxon>
        <taxon>Fungi</taxon>
        <taxon>Fungi incertae sedis</taxon>
        <taxon>Mucoromycota</taxon>
        <taxon>Glomeromycotina</taxon>
        <taxon>Glomeromycetes</taxon>
        <taxon>Diversisporales</taxon>
        <taxon>Gigasporaceae</taxon>
        <taxon>Gigaspora</taxon>
    </lineage>
</organism>
<name>A0A8H4AGA1_GIGMA</name>